<dbReference type="Proteomes" id="UP000178636">
    <property type="component" value="Unassembled WGS sequence"/>
</dbReference>
<accession>A0A1G2DDT3</accession>
<evidence type="ECO:0000313" key="1">
    <source>
        <dbReference type="EMBL" id="OGZ11795.1"/>
    </source>
</evidence>
<proteinExistence type="predicted"/>
<comment type="caution">
    <text evidence="1">The sequence shown here is derived from an EMBL/GenBank/DDBJ whole genome shotgun (WGS) entry which is preliminary data.</text>
</comment>
<name>A0A1G2DDT3_9BACT</name>
<dbReference type="AlphaFoldDB" id="A0A1G2DDT3"/>
<protein>
    <recommendedName>
        <fullName evidence="3">N-methyl-D-aspartate receptor NMDAR2C subunit</fullName>
    </recommendedName>
</protein>
<evidence type="ECO:0008006" key="3">
    <source>
        <dbReference type="Google" id="ProtNLM"/>
    </source>
</evidence>
<dbReference type="EMBL" id="MHLO01000029">
    <property type="protein sequence ID" value="OGZ11795.1"/>
    <property type="molecule type" value="Genomic_DNA"/>
</dbReference>
<dbReference type="PANTHER" id="PTHR21174:SF0">
    <property type="entry name" value="HD PHOSPHOHYDROLASE FAMILY PROTEIN-RELATED"/>
    <property type="match status" value="1"/>
</dbReference>
<reference evidence="1 2" key="1">
    <citation type="journal article" date="2016" name="Nat. Commun.">
        <title>Thousands of microbial genomes shed light on interconnected biogeochemical processes in an aquifer system.</title>
        <authorList>
            <person name="Anantharaman K."/>
            <person name="Brown C.T."/>
            <person name="Hug L.A."/>
            <person name="Sharon I."/>
            <person name="Castelle C.J."/>
            <person name="Probst A.J."/>
            <person name="Thomas B.C."/>
            <person name="Singh A."/>
            <person name="Wilkins M.J."/>
            <person name="Karaoz U."/>
            <person name="Brodie E.L."/>
            <person name="Williams K.H."/>
            <person name="Hubbard S.S."/>
            <person name="Banfield J.F."/>
        </authorList>
    </citation>
    <scope>NUCLEOTIDE SEQUENCE [LARGE SCALE GENOMIC DNA]</scope>
</reference>
<dbReference type="PIRSF" id="PIRSF035170">
    <property type="entry name" value="HD_phosphohydro"/>
    <property type="match status" value="1"/>
</dbReference>
<dbReference type="STRING" id="1798664.A3C93_02580"/>
<evidence type="ECO:0000313" key="2">
    <source>
        <dbReference type="Proteomes" id="UP000178636"/>
    </source>
</evidence>
<sequence length="210" mass="24927">MSQVVKTHWLKLCEHLGAWSPIAESIYEDILDQYTQPHRRYHTMEHIEAVLREFDDARHLAKDPDLMEFALVMHDAIYNPRRDDNEERSAEFADIASHRLWIGGSFSSVTAFSARSGKMILASKHLTATDDPDTMLFLDLDLVILGKSRETFDRYDRQIRQEYWFVPDAVYRKKRKQVMASFLKRPSIYLTDHFKQKYEERARENIERIM</sequence>
<dbReference type="SUPFAM" id="SSF109604">
    <property type="entry name" value="HD-domain/PDEase-like"/>
    <property type="match status" value="1"/>
</dbReference>
<dbReference type="InterPro" id="IPR009218">
    <property type="entry name" value="HD_phosphohydro"/>
</dbReference>
<organism evidence="1 2">
    <name type="scientific">Candidatus Lloydbacteria bacterium RIFCSPHIGHO2_02_FULL_54_17</name>
    <dbReference type="NCBI Taxonomy" id="1798664"/>
    <lineage>
        <taxon>Bacteria</taxon>
        <taxon>Candidatus Lloydiibacteriota</taxon>
    </lineage>
</organism>
<gene>
    <name evidence="1" type="ORF">A3C93_02580</name>
</gene>
<dbReference type="PANTHER" id="PTHR21174">
    <property type="match status" value="1"/>
</dbReference>